<dbReference type="STRING" id="1051891.A0A0C3Q9E4"/>
<dbReference type="InterPro" id="IPR020795">
    <property type="entry name" value="ORC3"/>
</dbReference>
<dbReference type="Pfam" id="PF07034">
    <property type="entry name" value="ORC3_N"/>
    <property type="match status" value="1"/>
</dbReference>
<dbReference type="InterPro" id="IPR045667">
    <property type="entry name" value="ORC3_N"/>
</dbReference>
<dbReference type="GO" id="GO:0006270">
    <property type="term" value="P:DNA replication initiation"/>
    <property type="evidence" value="ECO:0007669"/>
    <property type="project" value="TreeGrafter"/>
</dbReference>
<feature type="domain" description="Origin recognition complex subunit 3 N-terminal" evidence="1">
    <location>
        <begin position="40"/>
        <end position="224"/>
    </location>
</feature>
<dbReference type="GO" id="GO:0031261">
    <property type="term" value="C:DNA replication preinitiation complex"/>
    <property type="evidence" value="ECO:0007669"/>
    <property type="project" value="TreeGrafter"/>
</dbReference>
<dbReference type="Proteomes" id="UP000054248">
    <property type="component" value="Unassembled WGS sequence"/>
</dbReference>
<dbReference type="GO" id="GO:0005656">
    <property type="term" value="C:nuclear pre-replicative complex"/>
    <property type="evidence" value="ECO:0007669"/>
    <property type="project" value="TreeGrafter"/>
</dbReference>
<protein>
    <recommendedName>
        <fullName evidence="1">Origin recognition complex subunit 3 N-terminal domain-containing protein</fullName>
    </recommendedName>
</protein>
<dbReference type="EMBL" id="KN823170">
    <property type="protein sequence ID" value="KIO20554.1"/>
    <property type="molecule type" value="Genomic_DNA"/>
</dbReference>
<dbReference type="OrthoDB" id="10265211at2759"/>
<dbReference type="GO" id="GO:0003688">
    <property type="term" value="F:DNA replication origin binding"/>
    <property type="evidence" value="ECO:0007669"/>
    <property type="project" value="TreeGrafter"/>
</dbReference>
<evidence type="ECO:0000259" key="1">
    <source>
        <dbReference type="Pfam" id="PF07034"/>
    </source>
</evidence>
<dbReference type="AlphaFoldDB" id="A0A0C3Q9E4"/>
<evidence type="ECO:0000313" key="2">
    <source>
        <dbReference type="EMBL" id="KIO20554.1"/>
    </source>
</evidence>
<dbReference type="GO" id="GO:0005664">
    <property type="term" value="C:nuclear origin of replication recognition complex"/>
    <property type="evidence" value="ECO:0007669"/>
    <property type="project" value="InterPro"/>
</dbReference>
<sequence>MEDLQLNEDCFIIPFQPDSDLDSQLDTIVSSYPSYDVEGGPKRRRKAFDIIWNRIQLRFHDTIRSFDTTLSNTLCDFIVDAYDYAEFGPPPLPTLPTAAVVGGSSNRRSFIFERAFAMYRESKSVFVSKLHARDCANLTSAMRCLILGFIGQVAADEDEEEDANGVGGSRSGGPALANYDINLLEAWYRPLAKRQSPPKLVVVISDFEAFDTSVLEDMLYICRQVPSFLT</sequence>
<reference evidence="2 3" key="1">
    <citation type="submission" date="2014-04" db="EMBL/GenBank/DDBJ databases">
        <authorList>
            <consortium name="DOE Joint Genome Institute"/>
            <person name="Kuo A."/>
            <person name="Girlanda M."/>
            <person name="Perotto S."/>
            <person name="Kohler A."/>
            <person name="Nagy L.G."/>
            <person name="Floudas D."/>
            <person name="Copeland A."/>
            <person name="Barry K.W."/>
            <person name="Cichocki N."/>
            <person name="Veneault-Fourrey C."/>
            <person name="LaButti K."/>
            <person name="Lindquist E.A."/>
            <person name="Lipzen A."/>
            <person name="Lundell T."/>
            <person name="Morin E."/>
            <person name="Murat C."/>
            <person name="Sun H."/>
            <person name="Tunlid A."/>
            <person name="Henrissat B."/>
            <person name="Grigoriev I.V."/>
            <person name="Hibbett D.S."/>
            <person name="Martin F."/>
            <person name="Nordberg H.P."/>
            <person name="Cantor M.N."/>
            <person name="Hua S.X."/>
        </authorList>
    </citation>
    <scope>NUCLEOTIDE SEQUENCE [LARGE SCALE GENOMIC DNA]</scope>
    <source>
        <strain evidence="2 3">MUT 4182</strain>
    </source>
</reference>
<keyword evidence="3" id="KW-1185">Reference proteome</keyword>
<accession>A0A0C3Q9E4</accession>
<gene>
    <name evidence="2" type="ORF">M407DRAFT_29815</name>
</gene>
<evidence type="ECO:0000313" key="3">
    <source>
        <dbReference type="Proteomes" id="UP000054248"/>
    </source>
</evidence>
<dbReference type="HOGENOM" id="CLU_1205542_0_0_1"/>
<proteinExistence type="predicted"/>
<reference evidence="3" key="2">
    <citation type="submission" date="2015-01" db="EMBL/GenBank/DDBJ databases">
        <title>Evolutionary Origins and Diversification of the Mycorrhizal Mutualists.</title>
        <authorList>
            <consortium name="DOE Joint Genome Institute"/>
            <consortium name="Mycorrhizal Genomics Consortium"/>
            <person name="Kohler A."/>
            <person name="Kuo A."/>
            <person name="Nagy L.G."/>
            <person name="Floudas D."/>
            <person name="Copeland A."/>
            <person name="Barry K.W."/>
            <person name="Cichocki N."/>
            <person name="Veneault-Fourrey C."/>
            <person name="LaButti K."/>
            <person name="Lindquist E.A."/>
            <person name="Lipzen A."/>
            <person name="Lundell T."/>
            <person name="Morin E."/>
            <person name="Murat C."/>
            <person name="Riley R."/>
            <person name="Ohm R."/>
            <person name="Sun H."/>
            <person name="Tunlid A."/>
            <person name="Henrissat B."/>
            <person name="Grigoriev I.V."/>
            <person name="Hibbett D.S."/>
            <person name="Martin F."/>
        </authorList>
    </citation>
    <scope>NUCLEOTIDE SEQUENCE [LARGE SCALE GENOMIC DNA]</scope>
    <source>
        <strain evidence="3">MUT 4182</strain>
    </source>
</reference>
<organism evidence="2 3">
    <name type="scientific">Tulasnella calospora MUT 4182</name>
    <dbReference type="NCBI Taxonomy" id="1051891"/>
    <lineage>
        <taxon>Eukaryota</taxon>
        <taxon>Fungi</taxon>
        <taxon>Dikarya</taxon>
        <taxon>Basidiomycota</taxon>
        <taxon>Agaricomycotina</taxon>
        <taxon>Agaricomycetes</taxon>
        <taxon>Cantharellales</taxon>
        <taxon>Tulasnellaceae</taxon>
        <taxon>Tulasnella</taxon>
    </lineage>
</organism>
<dbReference type="PANTHER" id="PTHR12748:SF0">
    <property type="entry name" value="ORIGIN RECOGNITION COMPLEX SUBUNIT 3"/>
    <property type="match status" value="1"/>
</dbReference>
<dbReference type="PANTHER" id="PTHR12748">
    <property type="entry name" value="ORIGIN RECOGNITION COMPLEX SUBUNIT 3"/>
    <property type="match status" value="1"/>
</dbReference>
<name>A0A0C3Q9E4_9AGAM</name>